<keyword evidence="3" id="KW-0472">Membrane</keyword>
<keyword evidence="3" id="KW-1133">Transmembrane helix</keyword>
<feature type="compositionally biased region" description="Polar residues" evidence="2">
    <location>
        <begin position="171"/>
        <end position="181"/>
    </location>
</feature>
<dbReference type="InterPro" id="IPR030379">
    <property type="entry name" value="G_SEPTIN_dom"/>
</dbReference>
<dbReference type="Pfam" id="PF20571">
    <property type="entry name" value="DUF6780"/>
    <property type="match status" value="1"/>
</dbReference>
<comment type="caution">
    <text evidence="5">The sequence shown here is derived from an EMBL/GenBank/DDBJ whole genome shotgun (WGS) entry which is preliminary data.</text>
</comment>
<organism evidence="5 6">
    <name type="scientific">Seiridium cardinale</name>
    <dbReference type="NCBI Taxonomy" id="138064"/>
    <lineage>
        <taxon>Eukaryota</taxon>
        <taxon>Fungi</taxon>
        <taxon>Dikarya</taxon>
        <taxon>Ascomycota</taxon>
        <taxon>Pezizomycotina</taxon>
        <taxon>Sordariomycetes</taxon>
        <taxon>Xylariomycetidae</taxon>
        <taxon>Amphisphaeriales</taxon>
        <taxon>Sporocadaceae</taxon>
        <taxon>Seiridium</taxon>
    </lineage>
</organism>
<evidence type="ECO:0000256" key="3">
    <source>
        <dbReference type="SAM" id="Phobius"/>
    </source>
</evidence>
<feature type="region of interest" description="Disordered" evidence="2">
    <location>
        <begin position="45"/>
        <end position="200"/>
    </location>
</feature>
<gene>
    <name evidence="5" type="ORF">SCAR479_07495</name>
</gene>
<feature type="transmembrane region" description="Helical" evidence="3">
    <location>
        <begin position="648"/>
        <end position="668"/>
    </location>
</feature>
<reference evidence="5 6" key="1">
    <citation type="submission" date="2024-02" db="EMBL/GenBank/DDBJ databases">
        <title>First draft genome assembly of two strains of Seiridium cardinale.</title>
        <authorList>
            <person name="Emiliani G."/>
            <person name="Scali E."/>
        </authorList>
    </citation>
    <scope>NUCLEOTIDE SEQUENCE [LARGE SCALE GENOMIC DNA]</scope>
    <source>
        <strain evidence="5 6">BM-138-000479</strain>
    </source>
</reference>
<dbReference type="PANTHER" id="PTHR18884">
    <property type="entry name" value="SEPTIN"/>
    <property type="match status" value="1"/>
</dbReference>
<sequence length="691" mass="74985">MRPLPGDDAFGRQRSADYDGVAAGNATANSQMSFFLADEDTVDSYLDQPSVGSSRLKDARKPAGQGHGLSLGKDDKSTDLSRSISRESERECDSMYSPFSAATLPSPTPMPASSHNHAPLSRPITPITLGTSVTGSLLSSPSSRRNSLGGSISENAVSSDEEDHAAEAERSTSNTGDSGSAPQLVMPSIKMPSRRPFTETGKSLGRLKVLCAGKSGVGKTSLLKAIVQVCDHVVHVDPIVPHPGSRRSSKATTRPGLARRRSSDSTRAICEIFASTKPYPEWRTELDDLHSSQRRKSLGDQVLDRNICFVDTPGYGTGSSAMESIIPCVEYVESHLNKVSSDALSESEMLNLLGGDGGYQVDVVLYMVDRNLSPADTEYLKRLSSLTNVIPLLAQADVMSSDERATCKEQIVAQLGEAGIRCFSFTPASALESSTDLPTIPYAVSSATESDHDVMDASLLMSPDYIQPLVSSELTVLVEHLFSANGSSWLRHSAAKKYMQWRDGLTSTRPKHLYQPLSLPVPAVTLNPGTGALIGRPPLTLARVNHHNTNGSAPRIHIVDWAEVLQRSLANEKAQYETLTRGERAVWLTEKLNECVQDGTLVPSTHSKEKPYPACRRRRRGPASRRACRHQDPLGLLQVVADLKAKGWIALEILGGLGLLGGLAYWLAQQRWRTETVQTADDWARMWGFDI</sequence>
<dbReference type="Proteomes" id="UP001465668">
    <property type="component" value="Unassembled WGS sequence"/>
</dbReference>
<dbReference type="Gene3D" id="3.40.50.300">
    <property type="entry name" value="P-loop containing nucleotide triphosphate hydrolases"/>
    <property type="match status" value="1"/>
</dbReference>
<keyword evidence="6" id="KW-1185">Reference proteome</keyword>
<proteinExistence type="inferred from homology"/>
<dbReference type="InterPro" id="IPR046707">
    <property type="entry name" value="DUF6780"/>
</dbReference>
<evidence type="ECO:0000313" key="6">
    <source>
        <dbReference type="Proteomes" id="UP001465668"/>
    </source>
</evidence>
<feature type="domain" description="Septin-type G" evidence="4">
    <location>
        <begin position="203"/>
        <end position="508"/>
    </location>
</feature>
<evidence type="ECO:0000256" key="2">
    <source>
        <dbReference type="SAM" id="MobiDB-lite"/>
    </source>
</evidence>
<comment type="similarity">
    <text evidence="1">Belongs to the TRAFAC class TrmE-Era-EngA-EngB-Septin-like GTPase superfamily. Septin GTPase family.</text>
</comment>
<dbReference type="InterPro" id="IPR027417">
    <property type="entry name" value="P-loop_NTPase"/>
</dbReference>
<evidence type="ECO:0000313" key="5">
    <source>
        <dbReference type="EMBL" id="KAK9775679.1"/>
    </source>
</evidence>
<name>A0ABR2XPH9_9PEZI</name>
<feature type="compositionally biased region" description="Low complexity" evidence="2">
    <location>
        <begin position="128"/>
        <end position="151"/>
    </location>
</feature>
<dbReference type="EMBL" id="JARVKM010000032">
    <property type="protein sequence ID" value="KAK9775679.1"/>
    <property type="molecule type" value="Genomic_DNA"/>
</dbReference>
<accession>A0ABR2XPH9</accession>
<feature type="compositionally biased region" description="Basic and acidic residues" evidence="2">
    <location>
        <begin position="72"/>
        <end position="93"/>
    </location>
</feature>
<keyword evidence="3" id="KW-0812">Transmembrane</keyword>
<evidence type="ECO:0000256" key="1">
    <source>
        <dbReference type="RuleBase" id="RU004560"/>
    </source>
</evidence>
<keyword evidence="1" id="KW-0342">GTP-binding</keyword>
<dbReference type="PROSITE" id="PS51719">
    <property type="entry name" value="G_SEPTIN"/>
    <property type="match status" value="1"/>
</dbReference>
<protein>
    <recommendedName>
        <fullName evidence="4">Septin-type G domain-containing protein</fullName>
    </recommendedName>
</protein>
<dbReference type="SUPFAM" id="SSF52540">
    <property type="entry name" value="P-loop containing nucleoside triphosphate hydrolases"/>
    <property type="match status" value="1"/>
</dbReference>
<feature type="region of interest" description="Disordered" evidence="2">
    <location>
        <begin position="241"/>
        <end position="263"/>
    </location>
</feature>
<keyword evidence="1" id="KW-0547">Nucleotide-binding</keyword>
<evidence type="ECO:0000259" key="4">
    <source>
        <dbReference type="PROSITE" id="PS51719"/>
    </source>
</evidence>
<dbReference type="Pfam" id="PF00735">
    <property type="entry name" value="Septin"/>
    <property type="match status" value="1"/>
</dbReference>